<accession>A0A1R4IWQ7</accession>
<evidence type="ECO:0000256" key="1">
    <source>
        <dbReference type="SAM" id="MobiDB-lite"/>
    </source>
</evidence>
<sequence length="382" mass="40675">MPTITAPGYPVVSGAAVTRRNLIHDPSGRGTGPGGVPAAWFPEGDTTVAPASAAALMVVEGPNGAAAVTATVDPWYPSARYAGRMTFDSAYAGDLTLRAVANGGAVNLSAPVTVPVVAGVNDIEFRFTTGDIDPMLLGQSRLRVELAGGFWAVLTLTAPVLLEYRGAVPDDDAPEPEPAPNPDDDLPSDFDGIDPETAPDDDDWTPPEDEETEPEPDYVPPATVGNVDDAPILFAFDGDTTAEGVRTFGWESYPYSGPSIERTTTYAGIGQSAPDLVMGLEYTRETRTLAHTLLGDVPPDVTLRRTGPRQGVLQLFYATEAAARAAEEMHIQPSRFVVAYPERPSLDGLTYVLAPDQQLSVALTDPDNDRWTLQVPFHEVTR</sequence>
<organism evidence="2 3">
    <name type="scientific">Mycetocola reblochoni REB411</name>
    <dbReference type="NCBI Taxonomy" id="1255698"/>
    <lineage>
        <taxon>Bacteria</taxon>
        <taxon>Bacillati</taxon>
        <taxon>Actinomycetota</taxon>
        <taxon>Actinomycetes</taxon>
        <taxon>Micrococcales</taxon>
        <taxon>Microbacteriaceae</taxon>
        <taxon>Mycetocola</taxon>
    </lineage>
</organism>
<name>A0A1R4IWQ7_9MICO</name>
<dbReference type="AlphaFoldDB" id="A0A1R4IWQ7"/>
<dbReference type="EMBL" id="FUKR01000022">
    <property type="protein sequence ID" value="SJN24119.1"/>
    <property type="molecule type" value="Genomic_DNA"/>
</dbReference>
<proteinExistence type="predicted"/>
<gene>
    <name evidence="2" type="ORF">FM119_04020</name>
</gene>
<feature type="region of interest" description="Disordered" evidence="1">
    <location>
        <begin position="167"/>
        <end position="224"/>
    </location>
</feature>
<evidence type="ECO:0000313" key="2">
    <source>
        <dbReference type="EMBL" id="SJN24119.1"/>
    </source>
</evidence>
<dbReference type="RefSeq" id="WP_087136386.1">
    <property type="nucleotide sequence ID" value="NZ_FUKR01000022.1"/>
</dbReference>
<protein>
    <submittedName>
        <fullName evidence="2">Uncharacterized protein</fullName>
    </submittedName>
</protein>
<feature type="compositionally biased region" description="Acidic residues" evidence="1">
    <location>
        <begin position="182"/>
        <end position="216"/>
    </location>
</feature>
<evidence type="ECO:0000313" key="3">
    <source>
        <dbReference type="Proteomes" id="UP000196778"/>
    </source>
</evidence>
<keyword evidence="3" id="KW-1185">Reference proteome</keyword>
<dbReference type="Proteomes" id="UP000196778">
    <property type="component" value="Unassembled WGS sequence"/>
</dbReference>
<reference evidence="3" key="1">
    <citation type="submission" date="2017-02" db="EMBL/GenBank/DDBJ databases">
        <authorList>
            <person name="Dridi B."/>
        </authorList>
    </citation>
    <scope>NUCLEOTIDE SEQUENCE [LARGE SCALE GENOMIC DNA]</scope>
    <source>
        <strain evidence="3">EB411</strain>
    </source>
</reference>